<name>A0A0D1ZZC0_9EURO</name>
<gene>
    <name evidence="2" type="ORF">PV07_00322</name>
</gene>
<keyword evidence="3" id="KW-1185">Reference proteome</keyword>
<sequence>MSINPLPHLRSPVAQHGPPFLHLALTATHSFRHPGIGKLRRNAAVVFDVEARSMCLDSTLTRKRPVGIQIQVAPIFAAPGNQIPNHPRRTENKQGKTQVR</sequence>
<dbReference type="Proteomes" id="UP000054466">
    <property type="component" value="Unassembled WGS sequence"/>
</dbReference>
<proteinExistence type="predicted"/>
<feature type="region of interest" description="Disordered" evidence="1">
    <location>
        <begin position="78"/>
        <end position="100"/>
    </location>
</feature>
<organism evidence="2 3">
    <name type="scientific">Cladophialophora immunda</name>
    <dbReference type="NCBI Taxonomy" id="569365"/>
    <lineage>
        <taxon>Eukaryota</taxon>
        <taxon>Fungi</taxon>
        <taxon>Dikarya</taxon>
        <taxon>Ascomycota</taxon>
        <taxon>Pezizomycotina</taxon>
        <taxon>Eurotiomycetes</taxon>
        <taxon>Chaetothyriomycetidae</taxon>
        <taxon>Chaetothyriales</taxon>
        <taxon>Herpotrichiellaceae</taxon>
        <taxon>Cladophialophora</taxon>
    </lineage>
</organism>
<dbReference type="AlphaFoldDB" id="A0A0D1ZZC0"/>
<dbReference type="RefSeq" id="XP_016253692.1">
    <property type="nucleotide sequence ID" value="XM_016386764.1"/>
</dbReference>
<accession>A0A0D1ZZC0</accession>
<dbReference type="VEuPathDB" id="FungiDB:PV07_00322"/>
<dbReference type="EMBL" id="KN847040">
    <property type="protein sequence ID" value="KIW33476.1"/>
    <property type="molecule type" value="Genomic_DNA"/>
</dbReference>
<dbReference type="HOGENOM" id="CLU_2305781_0_0_1"/>
<evidence type="ECO:0000256" key="1">
    <source>
        <dbReference type="SAM" id="MobiDB-lite"/>
    </source>
</evidence>
<reference evidence="2 3" key="1">
    <citation type="submission" date="2015-01" db="EMBL/GenBank/DDBJ databases">
        <title>The Genome Sequence of Cladophialophora immunda CBS83496.</title>
        <authorList>
            <consortium name="The Broad Institute Genomics Platform"/>
            <person name="Cuomo C."/>
            <person name="de Hoog S."/>
            <person name="Gorbushina A."/>
            <person name="Stielow B."/>
            <person name="Teixiera M."/>
            <person name="Abouelleil A."/>
            <person name="Chapman S.B."/>
            <person name="Priest M."/>
            <person name="Young S.K."/>
            <person name="Wortman J."/>
            <person name="Nusbaum C."/>
            <person name="Birren B."/>
        </authorList>
    </citation>
    <scope>NUCLEOTIDE SEQUENCE [LARGE SCALE GENOMIC DNA]</scope>
    <source>
        <strain evidence="2 3">CBS 83496</strain>
    </source>
</reference>
<dbReference type="GeneID" id="27339516"/>
<evidence type="ECO:0000313" key="3">
    <source>
        <dbReference type="Proteomes" id="UP000054466"/>
    </source>
</evidence>
<protein>
    <submittedName>
        <fullName evidence="2">Uncharacterized protein</fullName>
    </submittedName>
</protein>
<evidence type="ECO:0000313" key="2">
    <source>
        <dbReference type="EMBL" id="KIW33476.1"/>
    </source>
</evidence>